<dbReference type="VEuPathDB" id="FungiDB:AMAG_06861"/>
<protein>
    <submittedName>
        <fullName evidence="1">Uncharacterized protein</fullName>
    </submittedName>
</protein>
<evidence type="ECO:0000313" key="1">
    <source>
        <dbReference type="EMBL" id="KNE61109.1"/>
    </source>
</evidence>
<organism evidence="1 2">
    <name type="scientific">Allomyces macrogynus (strain ATCC 38327)</name>
    <name type="common">Allomyces javanicus var. macrogynus</name>
    <dbReference type="NCBI Taxonomy" id="578462"/>
    <lineage>
        <taxon>Eukaryota</taxon>
        <taxon>Fungi</taxon>
        <taxon>Fungi incertae sedis</taxon>
        <taxon>Blastocladiomycota</taxon>
        <taxon>Blastocladiomycetes</taxon>
        <taxon>Blastocladiales</taxon>
        <taxon>Blastocladiaceae</taxon>
        <taxon>Allomyces</taxon>
    </lineage>
</organism>
<gene>
    <name evidence="1" type="ORF">AMAG_06861</name>
</gene>
<evidence type="ECO:0000313" key="2">
    <source>
        <dbReference type="Proteomes" id="UP000054350"/>
    </source>
</evidence>
<dbReference type="AlphaFoldDB" id="A0A0L0SF95"/>
<proteinExistence type="predicted"/>
<keyword evidence="2" id="KW-1185">Reference proteome</keyword>
<dbReference type="OrthoDB" id="416741at2759"/>
<sequence length="283" mass="30780">MPTRATRTRTFALSCAHNADLRRIGFGGDWQSRAIVMIGCSATLVQSKSGTKLDHITGELEQISISANARLTKLCSMLDNASVVAVTEATCDSFAHAELQLAVPETEVAPYLYPTTILTEPFRLLFDALWTLLQGEVHSLYGSFYEYWIKLDEQHTSAFRCGFDSPDQARANVGRSPLIVIENFLGFCRSRLDALLKKYPTAYLPGDTTTAPAALLDLDGRASPFDLPVGLNLTGSTDSTDGDALSLPDARRLMDTLTRIERLGQAAVTLLELGPAHAAKELA</sequence>
<dbReference type="Proteomes" id="UP000054350">
    <property type="component" value="Unassembled WGS sequence"/>
</dbReference>
<dbReference type="EMBL" id="GG745337">
    <property type="protein sequence ID" value="KNE61109.1"/>
    <property type="molecule type" value="Genomic_DNA"/>
</dbReference>
<name>A0A0L0SF95_ALLM3</name>
<reference evidence="1 2" key="1">
    <citation type="submission" date="2009-11" db="EMBL/GenBank/DDBJ databases">
        <title>Annotation of Allomyces macrogynus ATCC 38327.</title>
        <authorList>
            <consortium name="The Broad Institute Genome Sequencing Platform"/>
            <person name="Russ C."/>
            <person name="Cuomo C."/>
            <person name="Burger G."/>
            <person name="Gray M.W."/>
            <person name="Holland P.W.H."/>
            <person name="King N."/>
            <person name="Lang F.B.F."/>
            <person name="Roger A.J."/>
            <person name="Ruiz-Trillo I."/>
            <person name="Young S.K."/>
            <person name="Zeng Q."/>
            <person name="Gargeya S."/>
            <person name="Fitzgerald M."/>
            <person name="Haas B."/>
            <person name="Abouelleil A."/>
            <person name="Alvarado L."/>
            <person name="Arachchi H.M."/>
            <person name="Berlin A."/>
            <person name="Chapman S.B."/>
            <person name="Gearin G."/>
            <person name="Goldberg J."/>
            <person name="Griggs A."/>
            <person name="Gujja S."/>
            <person name="Hansen M."/>
            <person name="Heiman D."/>
            <person name="Howarth C."/>
            <person name="Larimer J."/>
            <person name="Lui A."/>
            <person name="MacDonald P.J.P."/>
            <person name="McCowen C."/>
            <person name="Montmayeur A."/>
            <person name="Murphy C."/>
            <person name="Neiman D."/>
            <person name="Pearson M."/>
            <person name="Priest M."/>
            <person name="Roberts A."/>
            <person name="Saif S."/>
            <person name="Shea T."/>
            <person name="Sisk P."/>
            <person name="Stolte C."/>
            <person name="Sykes S."/>
            <person name="Wortman J."/>
            <person name="Nusbaum C."/>
            <person name="Birren B."/>
        </authorList>
    </citation>
    <scope>NUCLEOTIDE SEQUENCE [LARGE SCALE GENOMIC DNA]</scope>
    <source>
        <strain evidence="1 2">ATCC 38327</strain>
    </source>
</reference>
<reference evidence="2" key="2">
    <citation type="submission" date="2009-11" db="EMBL/GenBank/DDBJ databases">
        <title>The Genome Sequence of Allomyces macrogynus strain ATCC 38327.</title>
        <authorList>
            <consortium name="The Broad Institute Genome Sequencing Platform"/>
            <person name="Russ C."/>
            <person name="Cuomo C."/>
            <person name="Shea T."/>
            <person name="Young S.K."/>
            <person name="Zeng Q."/>
            <person name="Koehrsen M."/>
            <person name="Haas B."/>
            <person name="Borodovsky M."/>
            <person name="Guigo R."/>
            <person name="Alvarado L."/>
            <person name="Berlin A."/>
            <person name="Borenstein D."/>
            <person name="Chen Z."/>
            <person name="Engels R."/>
            <person name="Freedman E."/>
            <person name="Gellesch M."/>
            <person name="Goldberg J."/>
            <person name="Griggs A."/>
            <person name="Gujja S."/>
            <person name="Heiman D."/>
            <person name="Hepburn T."/>
            <person name="Howarth C."/>
            <person name="Jen D."/>
            <person name="Larson L."/>
            <person name="Lewis B."/>
            <person name="Mehta T."/>
            <person name="Park D."/>
            <person name="Pearson M."/>
            <person name="Roberts A."/>
            <person name="Saif S."/>
            <person name="Shenoy N."/>
            <person name="Sisk P."/>
            <person name="Stolte C."/>
            <person name="Sykes S."/>
            <person name="Walk T."/>
            <person name="White J."/>
            <person name="Yandava C."/>
            <person name="Burger G."/>
            <person name="Gray M.W."/>
            <person name="Holland P.W.H."/>
            <person name="King N."/>
            <person name="Lang F.B.F."/>
            <person name="Roger A.J."/>
            <person name="Ruiz-Trillo I."/>
            <person name="Lander E."/>
            <person name="Nusbaum C."/>
        </authorList>
    </citation>
    <scope>NUCLEOTIDE SEQUENCE [LARGE SCALE GENOMIC DNA]</scope>
    <source>
        <strain evidence="2">ATCC 38327</strain>
    </source>
</reference>
<accession>A0A0L0SF95</accession>